<gene>
    <name evidence="4" type="ORF">DF286_10520</name>
</gene>
<dbReference type="Pfam" id="PF25917">
    <property type="entry name" value="BSH_RND"/>
    <property type="match status" value="1"/>
</dbReference>
<evidence type="ECO:0000313" key="4">
    <source>
        <dbReference type="EMBL" id="PWG03968.1"/>
    </source>
</evidence>
<keyword evidence="5" id="KW-1185">Reference proteome</keyword>
<evidence type="ECO:0000313" key="5">
    <source>
        <dbReference type="Proteomes" id="UP000245916"/>
    </source>
</evidence>
<reference evidence="4 5" key="1">
    <citation type="submission" date="2018-05" db="EMBL/GenBank/DDBJ databases">
        <title>Genome of Sphingosinicella humi QZX222.</title>
        <authorList>
            <person name="Qiao Z."/>
            <person name="Wang G."/>
        </authorList>
    </citation>
    <scope>NUCLEOTIDE SEQUENCE [LARGE SCALE GENOMIC DNA]</scope>
    <source>
        <strain evidence="4 5">QZX222</strain>
    </source>
</reference>
<accession>A0A2U2J6K2</accession>
<organism evidence="4 5">
    <name type="scientific">Allosphingosinicella humi</name>
    <dbReference type="NCBI Taxonomy" id="2068657"/>
    <lineage>
        <taxon>Bacteria</taxon>
        <taxon>Pseudomonadati</taxon>
        <taxon>Pseudomonadota</taxon>
        <taxon>Alphaproteobacteria</taxon>
        <taxon>Sphingomonadales</taxon>
        <taxon>Sphingomonadaceae</taxon>
        <taxon>Allosphingosinicella</taxon>
    </lineage>
</organism>
<evidence type="ECO:0000259" key="2">
    <source>
        <dbReference type="Pfam" id="PF25917"/>
    </source>
</evidence>
<dbReference type="OrthoDB" id="9810980at2"/>
<dbReference type="AlphaFoldDB" id="A0A2U2J6K2"/>
<dbReference type="PANTHER" id="PTHR30386">
    <property type="entry name" value="MEMBRANE FUSION SUBUNIT OF EMRAB-TOLC MULTIDRUG EFFLUX PUMP"/>
    <property type="match status" value="1"/>
</dbReference>
<proteinExistence type="predicted"/>
<dbReference type="Gene3D" id="2.40.50.100">
    <property type="match status" value="1"/>
</dbReference>
<dbReference type="InterPro" id="IPR058625">
    <property type="entry name" value="MdtA-like_BSH"/>
</dbReference>
<feature type="coiled-coil region" evidence="1">
    <location>
        <begin position="108"/>
        <end position="135"/>
    </location>
</feature>
<dbReference type="Pfam" id="PF26002">
    <property type="entry name" value="Beta-barrel_AprE"/>
    <property type="match status" value="1"/>
</dbReference>
<dbReference type="PANTHER" id="PTHR30386:SF28">
    <property type="entry name" value="EXPORTED PROTEIN"/>
    <property type="match status" value="1"/>
</dbReference>
<feature type="coiled-coil region" evidence="1">
    <location>
        <begin position="188"/>
        <end position="215"/>
    </location>
</feature>
<protein>
    <submittedName>
        <fullName evidence="4">Secretion protein HlyD</fullName>
    </submittedName>
</protein>
<comment type="caution">
    <text evidence="4">The sequence shown here is derived from an EMBL/GenBank/DDBJ whole genome shotgun (WGS) entry which is preliminary data.</text>
</comment>
<dbReference type="InterPro" id="IPR050739">
    <property type="entry name" value="MFP"/>
</dbReference>
<dbReference type="PRINTS" id="PR01490">
    <property type="entry name" value="RTXTOXIND"/>
</dbReference>
<dbReference type="Gene3D" id="2.40.30.170">
    <property type="match status" value="1"/>
</dbReference>
<name>A0A2U2J6K2_9SPHN</name>
<evidence type="ECO:0000256" key="1">
    <source>
        <dbReference type="SAM" id="Coils"/>
    </source>
</evidence>
<dbReference type="EMBL" id="QFFF01000001">
    <property type="protein sequence ID" value="PWG03968.1"/>
    <property type="molecule type" value="Genomic_DNA"/>
</dbReference>
<sequence>MSWQLIGYGLLAALAIALLFLAVASYSRVETVPGAVVLDRGVAPIVPTRQGIVAALHVKEGETVEAGASLAQISADENLAAGGTAPERILAAIEEQDTSLARQSQQILTAAEAERSRLAAQIDGLVQEIAHLDRQMGVQRELVASAAREVELIQDVAKRGFISRRDVLQREETLLARQQQLAQYGQQRSAREAALAEARRDIARVEAQARAEAASLSSSRAALAQRRVDAQAARGYVLTAPVEGTVTAITARIGQAVSSEQPLMTLMPKGATPRVELYVPSSAAGFLEAGQNVRLAVDAFPYQRFGTVEAEIVQVSSAAIPRAGAEGTTVPVYLVTAALAHPWVMAFGERQPLLPGMTLTARIVTEEQSLFEWLFEPLLAVKNR</sequence>
<evidence type="ECO:0000259" key="3">
    <source>
        <dbReference type="Pfam" id="PF26002"/>
    </source>
</evidence>
<feature type="domain" description="Multidrug resistance protein MdtA-like barrel-sandwich hybrid" evidence="2">
    <location>
        <begin position="45"/>
        <end position="263"/>
    </location>
</feature>
<dbReference type="InterPro" id="IPR058982">
    <property type="entry name" value="Beta-barrel_AprE"/>
</dbReference>
<feature type="domain" description="AprE-like beta-barrel" evidence="3">
    <location>
        <begin position="275"/>
        <end position="366"/>
    </location>
</feature>
<dbReference type="Proteomes" id="UP000245916">
    <property type="component" value="Unassembled WGS sequence"/>
</dbReference>
<keyword evidence="1" id="KW-0175">Coiled coil</keyword>